<reference evidence="1" key="1">
    <citation type="submission" date="2023-08" db="EMBL/GenBank/DDBJ databases">
        <title>A de novo genome assembly of Solanum verrucosum Schlechtendal, a Mexican diploid species geographically isolated from the other diploid A-genome species in potato relatives.</title>
        <authorList>
            <person name="Hosaka K."/>
        </authorList>
    </citation>
    <scope>NUCLEOTIDE SEQUENCE</scope>
    <source>
        <tissue evidence="1">Young leaves</tissue>
    </source>
</reference>
<sequence length="77" mass="8702">MALYEALYKRKCRSLVGWFEVEEAELLGPNIVEQDMKRYSLLQDDAARRKLPPLATMPMVGPATVDIEDTSFAPSVE</sequence>
<name>A0AAF0UHD2_SOLVR</name>
<dbReference type="Proteomes" id="UP001234989">
    <property type="component" value="Chromosome 9"/>
</dbReference>
<protein>
    <submittedName>
        <fullName evidence="1">Uncharacterized protein</fullName>
    </submittedName>
</protein>
<gene>
    <name evidence="1" type="ORF">MTR67_039432</name>
</gene>
<keyword evidence="2" id="KW-1185">Reference proteome</keyword>
<organism evidence="1 2">
    <name type="scientific">Solanum verrucosum</name>
    <dbReference type="NCBI Taxonomy" id="315347"/>
    <lineage>
        <taxon>Eukaryota</taxon>
        <taxon>Viridiplantae</taxon>
        <taxon>Streptophyta</taxon>
        <taxon>Embryophyta</taxon>
        <taxon>Tracheophyta</taxon>
        <taxon>Spermatophyta</taxon>
        <taxon>Magnoliopsida</taxon>
        <taxon>eudicotyledons</taxon>
        <taxon>Gunneridae</taxon>
        <taxon>Pentapetalae</taxon>
        <taxon>asterids</taxon>
        <taxon>lamiids</taxon>
        <taxon>Solanales</taxon>
        <taxon>Solanaceae</taxon>
        <taxon>Solanoideae</taxon>
        <taxon>Solaneae</taxon>
        <taxon>Solanum</taxon>
    </lineage>
</organism>
<evidence type="ECO:0000313" key="2">
    <source>
        <dbReference type="Proteomes" id="UP001234989"/>
    </source>
</evidence>
<evidence type="ECO:0000313" key="1">
    <source>
        <dbReference type="EMBL" id="WMV46047.1"/>
    </source>
</evidence>
<proteinExistence type="predicted"/>
<dbReference type="AlphaFoldDB" id="A0AAF0UHD2"/>
<accession>A0AAF0UHD2</accession>
<dbReference type="EMBL" id="CP133620">
    <property type="protein sequence ID" value="WMV46047.1"/>
    <property type="molecule type" value="Genomic_DNA"/>
</dbReference>